<evidence type="ECO:0000313" key="1">
    <source>
        <dbReference type="EMBL" id="GIP53297.1"/>
    </source>
</evidence>
<keyword evidence="2" id="KW-1185">Reference proteome</keyword>
<reference evidence="1 2" key="1">
    <citation type="submission" date="2021-03" db="EMBL/GenBank/DDBJ databases">
        <title>Antimicrobial resistance genes in bacteria isolated from Japanese honey, and their potential for conferring macrolide and lincosamide resistance in the American foulbrood pathogen Paenibacillus larvae.</title>
        <authorList>
            <person name="Okamoto M."/>
            <person name="Kumagai M."/>
            <person name="Kanamori H."/>
            <person name="Takamatsu D."/>
        </authorList>
    </citation>
    <scope>NUCLEOTIDE SEQUENCE [LARGE SCALE GENOMIC DNA]</scope>
    <source>
        <strain evidence="1 2">J42TS3</strain>
    </source>
</reference>
<name>A0ABQ4MBC8_9BACL</name>
<sequence length="59" mass="7080">MKRAREEVDLFVFAPKVMYENNNNLDISNPYIKINGYLNELERINHFHRGGDYQAMNEF</sequence>
<protein>
    <submittedName>
        <fullName evidence="1">Uncharacterized protein</fullName>
    </submittedName>
</protein>
<dbReference type="Proteomes" id="UP000679992">
    <property type="component" value="Unassembled WGS sequence"/>
</dbReference>
<accession>A0ABQ4MBC8</accession>
<organism evidence="1 2">
    <name type="scientific">Paenibacillus vini</name>
    <dbReference type="NCBI Taxonomy" id="1476024"/>
    <lineage>
        <taxon>Bacteria</taxon>
        <taxon>Bacillati</taxon>
        <taxon>Bacillota</taxon>
        <taxon>Bacilli</taxon>
        <taxon>Bacillales</taxon>
        <taxon>Paenibacillaceae</taxon>
        <taxon>Paenibacillus</taxon>
    </lineage>
</organism>
<dbReference type="EMBL" id="BOSL01000006">
    <property type="protein sequence ID" value="GIP53297.1"/>
    <property type="molecule type" value="Genomic_DNA"/>
</dbReference>
<proteinExistence type="predicted"/>
<evidence type="ECO:0000313" key="2">
    <source>
        <dbReference type="Proteomes" id="UP000679992"/>
    </source>
</evidence>
<comment type="caution">
    <text evidence="1">The sequence shown here is derived from an EMBL/GenBank/DDBJ whole genome shotgun (WGS) entry which is preliminary data.</text>
</comment>
<gene>
    <name evidence="1" type="ORF">J42TS3_23320</name>
</gene>